<evidence type="ECO:0000313" key="2">
    <source>
        <dbReference type="Proteomes" id="UP001186974"/>
    </source>
</evidence>
<dbReference type="EMBL" id="JAWDJW010008499">
    <property type="protein sequence ID" value="KAK3060528.1"/>
    <property type="molecule type" value="Genomic_DNA"/>
</dbReference>
<sequence>MTANDRSTPPSPQVPIARGPSPSLAHETRWQNLIFAVLCAPVATAESNYERDVSDAESTTDLDLSRAASRNGPSIRGADMTSNLAGPSPMDTTMLSEVNEDTLINMRKTLEGERRAACRHQPPPVASEPQENDTIRSTASARTHMLPRKSSLKDVTGTPKPTDADADTTTRQDSDLSILSNVSRRRRAAQSEMTSAFILPDITVRVAHQNPTSSPESGNSSNPHHDAKSCTICHRIAGGEDVEIPIPVPVPMTERLEHKDDVDATMRPSAEPASQLHRIIKELGDEVEHLKMEKAVYDARLSAQDPALGARRRKDAVVRARWGIGCGKFIA</sequence>
<reference evidence="1" key="1">
    <citation type="submission" date="2024-09" db="EMBL/GenBank/DDBJ databases">
        <title>Black Yeasts Isolated from many extreme environments.</title>
        <authorList>
            <person name="Coleine C."/>
            <person name="Stajich J.E."/>
            <person name="Selbmann L."/>
        </authorList>
    </citation>
    <scope>NUCLEOTIDE SEQUENCE</scope>
    <source>
        <strain evidence="1">CCFEE 5737</strain>
    </source>
</reference>
<name>A0ACC3D1T2_9PEZI</name>
<comment type="caution">
    <text evidence="1">The sequence shown here is derived from an EMBL/GenBank/DDBJ whole genome shotgun (WGS) entry which is preliminary data.</text>
</comment>
<organism evidence="1 2">
    <name type="scientific">Coniosporium uncinatum</name>
    <dbReference type="NCBI Taxonomy" id="93489"/>
    <lineage>
        <taxon>Eukaryota</taxon>
        <taxon>Fungi</taxon>
        <taxon>Dikarya</taxon>
        <taxon>Ascomycota</taxon>
        <taxon>Pezizomycotina</taxon>
        <taxon>Dothideomycetes</taxon>
        <taxon>Dothideomycetes incertae sedis</taxon>
        <taxon>Coniosporium</taxon>
    </lineage>
</organism>
<dbReference type="Proteomes" id="UP001186974">
    <property type="component" value="Unassembled WGS sequence"/>
</dbReference>
<evidence type="ECO:0000313" key="1">
    <source>
        <dbReference type="EMBL" id="KAK3060528.1"/>
    </source>
</evidence>
<protein>
    <submittedName>
        <fullName evidence="1">Uncharacterized protein</fullName>
    </submittedName>
</protein>
<keyword evidence="2" id="KW-1185">Reference proteome</keyword>
<proteinExistence type="predicted"/>
<accession>A0ACC3D1T2</accession>
<gene>
    <name evidence="1" type="ORF">LTS18_008346</name>
</gene>